<accession>A0A9Q4KM43</accession>
<organism evidence="1 2">
    <name type="scientific">Campylobacter ureolyticus</name>
    <dbReference type="NCBI Taxonomy" id="827"/>
    <lineage>
        <taxon>Bacteria</taxon>
        <taxon>Pseudomonadati</taxon>
        <taxon>Campylobacterota</taxon>
        <taxon>Epsilonproteobacteria</taxon>
        <taxon>Campylobacterales</taxon>
        <taxon>Campylobacteraceae</taxon>
        <taxon>Campylobacter</taxon>
    </lineage>
</organism>
<name>A0A9Q4KM43_9BACT</name>
<reference evidence="1" key="1">
    <citation type="submission" date="2022-12" db="EMBL/GenBank/DDBJ databases">
        <title>Species Delineation and Comparative Genomics within the Campylobacter ureolyticus Complex.</title>
        <authorList>
            <person name="Maki J."/>
            <person name="Howard M."/>
            <person name="Connelly S."/>
            <person name="Hardy D.J."/>
            <person name="Cameron A."/>
        </authorList>
    </citation>
    <scope>NUCLEOTIDE SEQUENCE</scope>
    <source>
        <strain evidence="1">URMC_787</strain>
    </source>
</reference>
<dbReference type="AlphaFoldDB" id="A0A9Q4KM43"/>
<gene>
    <name evidence="1" type="ORF">O6B32_08790</name>
</gene>
<proteinExistence type="predicted"/>
<dbReference type="Proteomes" id="UP001075225">
    <property type="component" value="Unassembled WGS sequence"/>
</dbReference>
<dbReference type="RefSeq" id="WP_269485144.1">
    <property type="nucleotide sequence ID" value="NZ_JAPXGH010000012.1"/>
</dbReference>
<evidence type="ECO:0000313" key="1">
    <source>
        <dbReference type="EMBL" id="MCZ6160575.1"/>
    </source>
</evidence>
<comment type="caution">
    <text evidence="1">The sequence shown here is derived from an EMBL/GenBank/DDBJ whole genome shotgun (WGS) entry which is preliminary data.</text>
</comment>
<dbReference type="EMBL" id="JAPXGO010000010">
    <property type="protein sequence ID" value="MCZ6160575.1"/>
    <property type="molecule type" value="Genomic_DNA"/>
</dbReference>
<protein>
    <submittedName>
        <fullName evidence="1">Uncharacterized protein</fullName>
    </submittedName>
</protein>
<evidence type="ECO:0000313" key="2">
    <source>
        <dbReference type="Proteomes" id="UP001075225"/>
    </source>
</evidence>
<sequence>MCTLIKNSCVQKSSKDHLFYLTSYKKIIINRNYFACFFKKVVDIKFYNLGKIYSFSMDRNLIDKQIYEIITWLAS</sequence>